<dbReference type="RefSeq" id="WP_264326471.1">
    <property type="nucleotide sequence ID" value="NZ_JADEXQ010000071.1"/>
</dbReference>
<keyword evidence="2" id="KW-1185">Reference proteome</keyword>
<evidence type="ECO:0000313" key="1">
    <source>
        <dbReference type="EMBL" id="MBE9031644.1"/>
    </source>
</evidence>
<dbReference type="Pfam" id="PF10604">
    <property type="entry name" value="Polyketide_cyc2"/>
    <property type="match status" value="1"/>
</dbReference>
<name>A0A928VT73_9CYAN</name>
<organism evidence="1 2">
    <name type="scientific">Romeriopsis navalis LEGE 11480</name>
    <dbReference type="NCBI Taxonomy" id="2777977"/>
    <lineage>
        <taxon>Bacteria</taxon>
        <taxon>Bacillati</taxon>
        <taxon>Cyanobacteriota</taxon>
        <taxon>Cyanophyceae</taxon>
        <taxon>Leptolyngbyales</taxon>
        <taxon>Leptolyngbyaceae</taxon>
        <taxon>Romeriopsis</taxon>
        <taxon>Romeriopsis navalis</taxon>
    </lineage>
</organism>
<dbReference type="Proteomes" id="UP000625316">
    <property type="component" value="Unassembled WGS sequence"/>
</dbReference>
<dbReference type="InterPro" id="IPR019587">
    <property type="entry name" value="Polyketide_cyclase/dehydratase"/>
</dbReference>
<accession>A0A928VT73</accession>
<gene>
    <name evidence="1" type="ORF">IQ266_18080</name>
</gene>
<evidence type="ECO:0000313" key="2">
    <source>
        <dbReference type="Proteomes" id="UP000625316"/>
    </source>
</evidence>
<dbReference type="SUPFAM" id="SSF55961">
    <property type="entry name" value="Bet v1-like"/>
    <property type="match status" value="1"/>
</dbReference>
<comment type="caution">
    <text evidence="1">The sequence shown here is derived from an EMBL/GenBank/DDBJ whole genome shotgun (WGS) entry which is preliminary data.</text>
</comment>
<dbReference type="CDD" id="cd07812">
    <property type="entry name" value="SRPBCC"/>
    <property type="match status" value="1"/>
</dbReference>
<dbReference type="AlphaFoldDB" id="A0A928VT73"/>
<protein>
    <submittedName>
        <fullName evidence="1">SRPBCC family protein</fullName>
    </submittedName>
</protein>
<dbReference type="EMBL" id="JADEXQ010000071">
    <property type="protein sequence ID" value="MBE9031644.1"/>
    <property type="molecule type" value="Genomic_DNA"/>
</dbReference>
<dbReference type="Gene3D" id="3.30.530.20">
    <property type="match status" value="1"/>
</dbReference>
<dbReference type="InterPro" id="IPR023393">
    <property type="entry name" value="START-like_dom_sf"/>
</dbReference>
<proteinExistence type="predicted"/>
<reference evidence="1" key="1">
    <citation type="submission" date="2020-10" db="EMBL/GenBank/DDBJ databases">
        <authorList>
            <person name="Castelo-Branco R."/>
            <person name="Eusebio N."/>
            <person name="Adriana R."/>
            <person name="Vieira A."/>
            <person name="Brugerolle De Fraissinette N."/>
            <person name="Rezende De Castro R."/>
            <person name="Schneider M.P."/>
            <person name="Vasconcelos V."/>
            <person name="Leao P.N."/>
        </authorList>
    </citation>
    <scope>NUCLEOTIDE SEQUENCE</scope>
    <source>
        <strain evidence="1">LEGE 11480</strain>
    </source>
</reference>
<sequence>MSDLQLFQHTIMIATSSSWVERCFTELEYMHQWLNPALRCEALPGESWSTQQGAQSRFIMQVPIFRPVLISTVVERAPGLVVWEFDGFFQGRDRWEVQPEGSGSLLINRFEFTIPNPLISFGFNTFAAKWTQADMAAQLVRLKQVAERASMAA</sequence>